<evidence type="ECO:0000256" key="14">
    <source>
        <dbReference type="ARBA" id="ARBA00056905"/>
    </source>
</evidence>
<evidence type="ECO:0000256" key="3">
    <source>
        <dbReference type="ARBA" id="ARBA00011738"/>
    </source>
</evidence>
<evidence type="ECO:0000256" key="5">
    <source>
        <dbReference type="ARBA" id="ARBA00017111"/>
    </source>
</evidence>
<dbReference type="InterPro" id="IPR036188">
    <property type="entry name" value="FAD/NAD-bd_sf"/>
</dbReference>
<dbReference type="InterPro" id="IPR012999">
    <property type="entry name" value="Pyr_OxRdtase_I_AS"/>
</dbReference>
<dbReference type="Proteomes" id="UP000474778">
    <property type="component" value="Unassembled WGS sequence"/>
</dbReference>
<dbReference type="NCBIfam" id="TIGR01421">
    <property type="entry name" value="gluta_reduc_1"/>
    <property type="match status" value="1"/>
</dbReference>
<dbReference type="GO" id="GO:0045454">
    <property type="term" value="P:cell redox homeostasis"/>
    <property type="evidence" value="ECO:0007669"/>
    <property type="project" value="InterPro"/>
</dbReference>
<evidence type="ECO:0000313" key="22">
    <source>
        <dbReference type="Proteomes" id="UP000474778"/>
    </source>
</evidence>
<dbReference type="GO" id="GO:0004362">
    <property type="term" value="F:glutathione-disulfide reductase (NADPH) activity"/>
    <property type="evidence" value="ECO:0007669"/>
    <property type="project" value="UniProtKB-EC"/>
</dbReference>
<dbReference type="PIRSF" id="PIRSF000350">
    <property type="entry name" value="Mercury_reductase_MerA"/>
    <property type="match status" value="1"/>
</dbReference>
<evidence type="ECO:0000256" key="10">
    <source>
        <dbReference type="ARBA" id="ARBA00023002"/>
    </source>
</evidence>
<evidence type="ECO:0000256" key="8">
    <source>
        <dbReference type="ARBA" id="ARBA00022827"/>
    </source>
</evidence>
<name>A0A6L7HZ71_9GAMM</name>
<dbReference type="NCBIfam" id="NF004776">
    <property type="entry name" value="PRK06116.1"/>
    <property type="match status" value="1"/>
</dbReference>
<evidence type="ECO:0000256" key="15">
    <source>
        <dbReference type="PIRSR" id="PIRSR000350-2"/>
    </source>
</evidence>
<comment type="cofactor">
    <cofactor evidence="16">
        <name>FAD</name>
        <dbReference type="ChEBI" id="CHEBI:57692"/>
    </cofactor>
    <text evidence="16">Binds 1 FAD per subunit.</text>
</comment>
<keyword evidence="8 16" id="KW-0274">FAD</keyword>
<gene>
    <name evidence="21" type="primary">gorA</name>
    <name evidence="21" type="ORF">GNT65_13120</name>
</gene>
<dbReference type="EMBL" id="WRPA01000011">
    <property type="protein sequence ID" value="MXR69605.1"/>
    <property type="molecule type" value="Genomic_DNA"/>
</dbReference>
<feature type="binding site" evidence="16">
    <location>
        <position position="115"/>
    </location>
    <ligand>
        <name>FAD</name>
        <dbReference type="ChEBI" id="CHEBI:57692"/>
    </ligand>
</feature>
<dbReference type="PANTHER" id="PTHR42737:SF2">
    <property type="entry name" value="GLUTATHIONE REDUCTASE"/>
    <property type="match status" value="1"/>
</dbReference>
<dbReference type="InterPro" id="IPR023753">
    <property type="entry name" value="FAD/NAD-binding_dom"/>
</dbReference>
<evidence type="ECO:0000256" key="9">
    <source>
        <dbReference type="ARBA" id="ARBA00022857"/>
    </source>
</evidence>
<evidence type="ECO:0000259" key="19">
    <source>
        <dbReference type="Pfam" id="PF02852"/>
    </source>
</evidence>
<sequence>MAQHFDYICLGAGSGGIASANRAAMRGAKVLLIEAKALGGTCVNVGCVPKKVMWYGAQVAEAMHLYAKDYGFDVSVNKFDWSKLVESREAYIERIHGAYDRGLDSNGVTLVRGYGRFVDNNTIEVNGEHYSADHILIATGGIPTIPSISGAEYGIDSDGFFALNEQPKRVAVVGAGYIAVELAGVLHALGSETHLFVRKHAPLRSFDPMLSEALMESMATDGPSLHTHSIPESVTKNADGSLTLKLENGESYEIDTLIWAIGRRPSTDKIGLENTDVKLNDKGYVVVDAQQNTTAKGIYCVGDIIEGGIELTPVAVKAGRLLSERLFNGMTDAKMDYSLVPTVVFSHPAIGTMGLTEPEAIAQYGEENVKVYNSGFTSMYTAVTAHRQACKMKLVCAGKEEKVVGIHGIGYGMDEILQGFGVAIKMGATKADFDAVVAIHPTGAEEFVTMR</sequence>
<dbReference type="PRINTS" id="PR00368">
    <property type="entry name" value="FADPNR"/>
</dbReference>
<dbReference type="InterPro" id="IPR004099">
    <property type="entry name" value="Pyr_nucl-diS_OxRdtase_dimer"/>
</dbReference>
<dbReference type="AlphaFoldDB" id="A0A6L7HZ71"/>
<dbReference type="FunFam" id="3.50.50.60:FF:000030">
    <property type="entry name" value="Glutathione reductase"/>
    <property type="match status" value="1"/>
</dbReference>
<feature type="binding site" evidence="16">
    <location>
        <position position="51"/>
    </location>
    <ligand>
        <name>FAD</name>
        <dbReference type="ChEBI" id="CHEBI:57692"/>
    </ligand>
</feature>
<feature type="domain" description="FAD/NAD(P)-binding" evidence="20">
    <location>
        <begin position="6"/>
        <end position="319"/>
    </location>
</feature>
<feature type="binding site" evidence="16">
    <location>
        <position position="303"/>
    </location>
    <ligand>
        <name>FAD</name>
        <dbReference type="ChEBI" id="CHEBI:57692"/>
    </ligand>
</feature>
<evidence type="ECO:0000256" key="16">
    <source>
        <dbReference type="PIRSR" id="PIRSR000350-3"/>
    </source>
</evidence>
<dbReference type="GO" id="GO:0034599">
    <property type="term" value="P:cellular response to oxidative stress"/>
    <property type="evidence" value="ECO:0007669"/>
    <property type="project" value="TreeGrafter"/>
</dbReference>
<dbReference type="PRINTS" id="PR00411">
    <property type="entry name" value="PNDRDTASEI"/>
</dbReference>
<keyword evidence="9" id="KW-0521">NADP</keyword>
<dbReference type="SUPFAM" id="SSF55424">
    <property type="entry name" value="FAD/NAD-linked reductases, dimerisation (C-terminal) domain"/>
    <property type="match status" value="1"/>
</dbReference>
<dbReference type="Pfam" id="PF07992">
    <property type="entry name" value="Pyr_redox_2"/>
    <property type="match status" value="1"/>
</dbReference>
<evidence type="ECO:0000313" key="21">
    <source>
        <dbReference type="EMBL" id="MXR69605.1"/>
    </source>
</evidence>
<evidence type="ECO:0000256" key="12">
    <source>
        <dbReference type="ARBA" id="ARBA00023284"/>
    </source>
</evidence>
<dbReference type="RefSeq" id="WP_160796886.1">
    <property type="nucleotide sequence ID" value="NZ_WRPA01000011.1"/>
</dbReference>
<evidence type="ECO:0000256" key="2">
    <source>
        <dbReference type="ARBA" id="ARBA00007532"/>
    </source>
</evidence>
<keyword evidence="11" id="KW-1015">Disulfide bond</keyword>
<evidence type="ECO:0000256" key="17">
    <source>
        <dbReference type="PIRSR" id="PIRSR000350-4"/>
    </source>
</evidence>
<evidence type="ECO:0000256" key="4">
    <source>
        <dbReference type="ARBA" id="ARBA00012607"/>
    </source>
</evidence>
<dbReference type="Pfam" id="PF02852">
    <property type="entry name" value="Pyr_redox_dim"/>
    <property type="match status" value="1"/>
</dbReference>
<evidence type="ECO:0000256" key="1">
    <source>
        <dbReference type="ARBA" id="ARBA00004496"/>
    </source>
</evidence>
<comment type="caution">
    <text evidence="21">The sequence shown here is derived from an EMBL/GenBank/DDBJ whole genome shotgun (WGS) entry which is preliminary data.</text>
</comment>
<organism evidence="21 22">
    <name type="scientific">Shewanella insulae</name>
    <dbReference type="NCBI Taxonomy" id="2681496"/>
    <lineage>
        <taxon>Bacteria</taxon>
        <taxon>Pseudomonadati</taxon>
        <taxon>Pseudomonadota</taxon>
        <taxon>Gammaproteobacteria</taxon>
        <taxon>Alteromonadales</taxon>
        <taxon>Shewanellaceae</taxon>
        <taxon>Shewanella</taxon>
    </lineage>
</organism>
<dbReference type="GO" id="GO:0050660">
    <property type="term" value="F:flavin adenine dinucleotide binding"/>
    <property type="evidence" value="ECO:0007669"/>
    <property type="project" value="InterPro"/>
</dbReference>
<dbReference type="PANTHER" id="PTHR42737">
    <property type="entry name" value="GLUTATHIONE REDUCTASE"/>
    <property type="match status" value="1"/>
</dbReference>
<keyword evidence="7 18" id="KW-0285">Flavoprotein</keyword>
<reference evidence="21 22" key="1">
    <citation type="submission" date="2019-12" db="EMBL/GenBank/DDBJ databases">
        <title>Shewanella insulae sp. nov., isolated from a tidal flat.</title>
        <authorList>
            <person name="Yoon J.-H."/>
        </authorList>
    </citation>
    <scope>NUCLEOTIDE SEQUENCE [LARGE SCALE GENOMIC DNA]</scope>
    <source>
        <strain evidence="21 22">JBTF-M18</strain>
    </source>
</reference>
<feature type="binding site" evidence="16">
    <location>
        <position position="262"/>
    </location>
    <ligand>
        <name>NAD(+)</name>
        <dbReference type="ChEBI" id="CHEBI:57540"/>
    </ligand>
</feature>
<dbReference type="InterPro" id="IPR016156">
    <property type="entry name" value="FAD/NAD-linked_Rdtase_dimer_sf"/>
</dbReference>
<keyword evidence="6" id="KW-0963">Cytoplasm</keyword>
<dbReference type="InterPro" id="IPR001100">
    <property type="entry name" value="Pyr_nuc-diS_OxRdtase"/>
</dbReference>
<dbReference type="PROSITE" id="PS00076">
    <property type="entry name" value="PYRIDINE_REDOX_1"/>
    <property type="match status" value="1"/>
</dbReference>
<dbReference type="Gene3D" id="3.50.50.60">
    <property type="entry name" value="FAD/NAD(P)-binding domain"/>
    <property type="match status" value="2"/>
</dbReference>
<dbReference type="InterPro" id="IPR006322">
    <property type="entry name" value="Glutathione_Rdtase_euk/bac"/>
</dbReference>
<keyword evidence="22" id="KW-1185">Reference proteome</keyword>
<dbReference type="GO" id="GO:0005829">
    <property type="term" value="C:cytosol"/>
    <property type="evidence" value="ECO:0007669"/>
    <property type="project" value="TreeGrafter"/>
</dbReference>
<evidence type="ECO:0000256" key="18">
    <source>
        <dbReference type="RuleBase" id="RU003691"/>
    </source>
</evidence>
<evidence type="ECO:0000256" key="11">
    <source>
        <dbReference type="ARBA" id="ARBA00023157"/>
    </source>
</evidence>
<evidence type="ECO:0000259" key="20">
    <source>
        <dbReference type="Pfam" id="PF07992"/>
    </source>
</evidence>
<comment type="subunit">
    <text evidence="3">Homodimer.</text>
</comment>
<dbReference type="GO" id="GO:0050661">
    <property type="term" value="F:NADP binding"/>
    <property type="evidence" value="ECO:0007669"/>
    <property type="project" value="InterPro"/>
</dbReference>
<protein>
    <recommendedName>
        <fullName evidence="5">Glutathione reductase</fullName>
        <ecNumber evidence="4">1.8.1.7</ecNumber>
    </recommendedName>
</protein>
<evidence type="ECO:0000256" key="6">
    <source>
        <dbReference type="ARBA" id="ARBA00022490"/>
    </source>
</evidence>
<dbReference type="FunFam" id="3.30.390.30:FF:000003">
    <property type="entry name" value="Glutathione reductase"/>
    <property type="match status" value="1"/>
</dbReference>
<dbReference type="InterPro" id="IPR046952">
    <property type="entry name" value="GSHR/TRXR-like"/>
</dbReference>
<keyword evidence="10 18" id="KW-0560">Oxidoreductase</keyword>
<dbReference type="EC" id="1.8.1.7" evidence="4"/>
<keyword evidence="16" id="KW-0520">NAD</keyword>
<evidence type="ECO:0000256" key="7">
    <source>
        <dbReference type="ARBA" id="ARBA00022630"/>
    </source>
</evidence>
<comment type="function">
    <text evidence="14">Catalyzes the reduction of glutathione disulfide (GSSG) to reduced glutathione (GSH). Constitutes the major mechanism to maintain a high GSH:GSSG ratio in the cytosol.</text>
</comment>
<accession>A0A6L7HZ71</accession>
<keyword evidence="12 18" id="KW-0676">Redox-active center</keyword>
<feature type="active site" description="Proton acceptor" evidence="15">
    <location>
        <position position="440"/>
    </location>
</feature>
<dbReference type="SUPFAM" id="SSF51905">
    <property type="entry name" value="FAD/NAD(P)-binding domain"/>
    <property type="match status" value="1"/>
</dbReference>
<keyword evidence="16" id="KW-0547">Nucleotide-binding</keyword>
<feature type="domain" description="Pyridine nucleotide-disulphide oxidoreductase dimerisation" evidence="19">
    <location>
        <begin position="340"/>
        <end position="450"/>
    </location>
</feature>
<proteinExistence type="inferred from homology"/>
<comment type="subcellular location">
    <subcellularLocation>
        <location evidence="1">Cytoplasm</location>
    </subcellularLocation>
</comment>
<dbReference type="Gene3D" id="3.30.390.30">
    <property type="match status" value="1"/>
</dbReference>
<feature type="binding site" evidence="16">
    <location>
        <begin position="174"/>
        <end position="181"/>
    </location>
    <ligand>
        <name>NAD(+)</name>
        <dbReference type="ChEBI" id="CHEBI:57540"/>
    </ligand>
</feature>
<feature type="disulfide bond" description="Redox-active" evidence="17">
    <location>
        <begin position="42"/>
        <end position="47"/>
    </location>
</feature>
<comment type="similarity">
    <text evidence="2 18">Belongs to the class-I pyridine nucleotide-disulfide oxidoreductase family.</text>
</comment>
<dbReference type="GO" id="GO:0006749">
    <property type="term" value="P:glutathione metabolic process"/>
    <property type="evidence" value="ECO:0007669"/>
    <property type="project" value="InterPro"/>
</dbReference>
<evidence type="ECO:0000256" key="13">
    <source>
        <dbReference type="ARBA" id="ARBA00049142"/>
    </source>
</evidence>
<comment type="catalytic activity">
    <reaction evidence="13">
        <text>2 glutathione + NADP(+) = glutathione disulfide + NADPH + H(+)</text>
        <dbReference type="Rhea" id="RHEA:11740"/>
        <dbReference type="ChEBI" id="CHEBI:15378"/>
        <dbReference type="ChEBI" id="CHEBI:57783"/>
        <dbReference type="ChEBI" id="CHEBI:57925"/>
        <dbReference type="ChEBI" id="CHEBI:58297"/>
        <dbReference type="ChEBI" id="CHEBI:58349"/>
        <dbReference type="EC" id="1.8.1.7"/>
    </reaction>
</comment>